<keyword evidence="1" id="KW-0472">Membrane</keyword>
<evidence type="ECO:0008006" key="6">
    <source>
        <dbReference type="Google" id="ProtNLM"/>
    </source>
</evidence>
<keyword evidence="1" id="KW-0812">Transmembrane</keyword>
<evidence type="ECO:0000256" key="1">
    <source>
        <dbReference type="SAM" id="Phobius"/>
    </source>
</evidence>
<dbReference type="EMBL" id="SPKT01000005">
    <property type="protein sequence ID" value="TFI00209.1"/>
    <property type="molecule type" value="Genomic_DNA"/>
</dbReference>
<proteinExistence type="predicted"/>
<keyword evidence="5" id="KW-1185">Reference proteome</keyword>
<evidence type="ECO:0000313" key="5">
    <source>
        <dbReference type="Proteomes" id="UP000297477"/>
    </source>
</evidence>
<feature type="transmembrane region" description="Helical" evidence="1">
    <location>
        <begin position="66"/>
        <end position="85"/>
    </location>
</feature>
<dbReference type="Proteomes" id="UP000196230">
    <property type="component" value="Unassembled WGS sequence"/>
</dbReference>
<reference evidence="2 4" key="1">
    <citation type="submission" date="2017-02" db="EMBL/GenBank/DDBJ databases">
        <authorList>
            <person name="Peterson S.W."/>
        </authorList>
    </citation>
    <scope>NUCLEOTIDE SEQUENCE [LARGE SCALE GENOMIC DNA]</scope>
    <source>
        <strain evidence="2 4">2B3F</strain>
    </source>
</reference>
<dbReference type="RefSeq" id="WP_067188633.1">
    <property type="nucleotide sequence ID" value="NZ_CP126965.1"/>
</dbReference>
<feature type="transmembrane region" description="Helical" evidence="1">
    <location>
        <begin position="40"/>
        <end position="60"/>
    </location>
</feature>
<evidence type="ECO:0000313" key="3">
    <source>
        <dbReference type="EMBL" id="TFI00209.1"/>
    </source>
</evidence>
<reference evidence="3 5" key="2">
    <citation type="submission" date="2019-03" db="EMBL/GenBank/DDBJ databases">
        <title>Reclassification of Micrococcus aloeverae and Micrococcus yunnanensis as later heterotypic synonyms of Micrococcus luteus.</title>
        <authorList>
            <person name="Huang C.-H."/>
        </authorList>
    </citation>
    <scope>NUCLEOTIDE SEQUENCE [LARGE SCALE GENOMIC DNA]</scope>
    <source>
        <strain evidence="3 5">BCRC 12151</strain>
    </source>
</reference>
<dbReference type="EMBL" id="FUKP01000025">
    <property type="protein sequence ID" value="SJN22691.1"/>
    <property type="molecule type" value="Genomic_DNA"/>
</dbReference>
<dbReference type="OrthoDB" id="3830423at2"/>
<feature type="transmembrane region" description="Helical" evidence="1">
    <location>
        <begin position="6"/>
        <end position="28"/>
    </location>
</feature>
<keyword evidence="1" id="KW-1133">Transmembrane helix</keyword>
<protein>
    <recommendedName>
        <fullName evidence="6">Integral membrane protein</fullName>
    </recommendedName>
</protein>
<evidence type="ECO:0000313" key="2">
    <source>
        <dbReference type="EMBL" id="SJN22691.1"/>
    </source>
</evidence>
<sequence>MDFTDVLRLIFLALHFISVAAVLGGWFANFKRPTVTTSQWWGAIGMLVSGIALAAIVSIVGDANHMKLGIKLLVGVIVFVAALIGRRKINSGESVGTGLAHAVGGMALINILVAVFI</sequence>
<dbReference type="AlphaFoldDB" id="A0A1R4IS11"/>
<feature type="transmembrane region" description="Helical" evidence="1">
    <location>
        <begin position="97"/>
        <end position="116"/>
    </location>
</feature>
<evidence type="ECO:0000313" key="4">
    <source>
        <dbReference type="Proteomes" id="UP000196230"/>
    </source>
</evidence>
<name>A0A1R4IS11_9MICC</name>
<organism evidence="2 4">
    <name type="scientific">Micrococcus lylae</name>
    <dbReference type="NCBI Taxonomy" id="1273"/>
    <lineage>
        <taxon>Bacteria</taxon>
        <taxon>Bacillati</taxon>
        <taxon>Actinomycetota</taxon>
        <taxon>Actinomycetes</taxon>
        <taxon>Micrococcales</taxon>
        <taxon>Micrococcaceae</taxon>
        <taxon>Micrococcus</taxon>
    </lineage>
</organism>
<accession>A0A1R4IS11</accession>
<dbReference type="Proteomes" id="UP000297477">
    <property type="component" value="Unassembled WGS sequence"/>
</dbReference>
<gene>
    <name evidence="3" type="ORF">E4A49_03945</name>
    <name evidence="2" type="ORF">FM125_04250</name>
</gene>